<evidence type="ECO:0000313" key="2">
    <source>
        <dbReference type="EMBL" id="KAA1262167.1"/>
    </source>
</evidence>
<proteinExistence type="predicted"/>
<evidence type="ECO:0000256" key="1">
    <source>
        <dbReference type="SAM" id="Phobius"/>
    </source>
</evidence>
<feature type="transmembrane region" description="Helical" evidence="1">
    <location>
        <begin position="54"/>
        <end position="77"/>
    </location>
</feature>
<dbReference type="AlphaFoldDB" id="A0A5B1CLU1"/>
<evidence type="ECO:0000313" key="3">
    <source>
        <dbReference type="Proteomes" id="UP000322699"/>
    </source>
</evidence>
<reference evidence="2 3" key="1">
    <citation type="submission" date="2019-08" db="EMBL/GenBank/DDBJ databases">
        <title>Deep-cultivation of Planctomycetes and their phenomic and genomic characterization uncovers novel biology.</title>
        <authorList>
            <person name="Wiegand S."/>
            <person name="Jogler M."/>
            <person name="Boedeker C."/>
            <person name="Pinto D."/>
            <person name="Vollmers J."/>
            <person name="Rivas-Marin E."/>
            <person name="Kohn T."/>
            <person name="Peeters S.H."/>
            <person name="Heuer A."/>
            <person name="Rast P."/>
            <person name="Oberbeckmann S."/>
            <person name="Bunk B."/>
            <person name="Jeske O."/>
            <person name="Meyerdierks A."/>
            <person name="Storesund J.E."/>
            <person name="Kallscheuer N."/>
            <person name="Luecker S."/>
            <person name="Lage O.M."/>
            <person name="Pohl T."/>
            <person name="Merkel B.J."/>
            <person name="Hornburger P."/>
            <person name="Mueller R.-W."/>
            <person name="Bruemmer F."/>
            <person name="Labrenz M."/>
            <person name="Spormann A.M."/>
            <person name="Op Den Camp H."/>
            <person name="Overmann J."/>
            <person name="Amann R."/>
            <person name="Jetten M.S.M."/>
            <person name="Mascher T."/>
            <person name="Medema M.H."/>
            <person name="Devos D.P."/>
            <person name="Kaster A.-K."/>
            <person name="Ovreas L."/>
            <person name="Rohde M."/>
            <person name="Galperin M.Y."/>
            <person name="Jogler C."/>
        </authorList>
    </citation>
    <scope>NUCLEOTIDE SEQUENCE [LARGE SCALE GENOMIC DNA]</scope>
    <source>
        <strain evidence="2 3">LF1</strain>
    </source>
</reference>
<dbReference type="OrthoDB" id="9786473at2"/>
<feature type="transmembrane region" description="Helical" evidence="1">
    <location>
        <begin position="30"/>
        <end position="47"/>
    </location>
</feature>
<keyword evidence="1" id="KW-1133">Transmembrane helix</keyword>
<sequence>MKTRLLVIATTMMAACLTFAISVYPEQLLLQHIPTAVGLLLLAFVVVRYGLTSLSFGCIIAFWWLHLIGATWIYSFVPYDEFFAWLTGFSLSEQTGWQRNHYDRFVHFASGLLIVPPASEWLRRGFGMRPTGAAIMSIAVVMSIGAVYEILEWQIAVQLSPGQAEAYNGQQGDVWDPQKDLALALLGSIIAAASLLQLPTNHSLGDRFG</sequence>
<dbReference type="Pfam" id="PF09997">
    <property type="entry name" value="DUF2238"/>
    <property type="match status" value="1"/>
</dbReference>
<protein>
    <submittedName>
        <fullName evidence="2">Inner membrane protein YjdF</fullName>
    </submittedName>
</protein>
<accession>A0A5B1CLU1</accession>
<keyword evidence="3" id="KW-1185">Reference proteome</keyword>
<gene>
    <name evidence="2" type="primary">yjdF_1</name>
    <name evidence="2" type="ORF">LF1_47290</name>
</gene>
<feature type="transmembrane region" description="Helical" evidence="1">
    <location>
        <begin position="134"/>
        <end position="151"/>
    </location>
</feature>
<name>A0A5B1CLU1_9BACT</name>
<keyword evidence="1" id="KW-0812">Transmembrane</keyword>
<organism evidence="2 3">
    <name type="scientific">Rubripirellula obstinata</name>
    <dbReference type="NCBI Taxonomy" id="406547"/>
    <lineage>
        <taxon>Bacteria</taxon>
        <taxon>Pseudomonadati</taxon>
        <taxon>Planctomycetota</taxon>
        <taxon>Planctomycetia</taxon>
        <taxon>Pirellulales</taxon>
        <taxon>Pirellulaceae</taxon>
        <taxon>Rubripirellula</taxon>
    </lineage>
</organism>
<keyword evidence="1" id="KW-0472">Membrane</keyword>
<dbReference type="Proteomes" id="UP000322699">
    <property type="component" value="Unassembled WGS sequence"/>
</dbReference>
<dbReference type="RefSeq" id="WP_068258600.1">
    <property type="nucleotide sequence ID" value="NZ_LWSK01000006.1"/>
</dbReference>
<dbReference type="PIRSF" id="PIRSF020606">
    <property type="entry name" value="UCP020606"/>
    <property type="match status" value="1"/>
</dbReference>
<dbReference type="PROSITE" id="PS51257">
    <property type="entry name" value="PROKAR_LIPOPROTEIN"/>
    <property type="match status" value="1"/>
</dbReference>
<comment type="caution">
    <text evidence="2">The sequence shown here is derived from an EMBL/GenBank/DDBJ whole genome shotgun (WGS) entry which is preliminary data.</text>
</comment>
<dbReference type="EMBL" id="VRLW01000001">
    <property type="protein sequence ID" value="KAA1262167.1"/>
    <property type="molecule type" value="Genomic_DNA"/>
</dbReference>
<dbReference type="InterPro" id="IPR058534">
    <property type="entry name" value="YjdF"/>
</dbReference>
<dbReference type="InterPro" id="IPR014509">
    <property type="entry name" value="YjdF-like"/>
</dbReference>